<reference evidence="1 2" key="1">
    <citation type="submission" date="2016-04" db="EMBL/GenBank/DDBJ databases">
        <title>Genome analyses suggest a sexual origin of heterokaryosis in a supposedly ancient asexual fungus.</title>
        <authorList>
            <person name="Ropars J."/>
            <person name="Sedzielewska K."/>
            <person name="Noel J."/>
            <person name="Charron P."/>
            <person name="Farinelli L."/>
            <person name="Marton T."/>
            <person name="Kruger M."/>
            <person name="Pelin A."/>
            <person name="Brachmann A."/>
            <person name="Corradi N."/>
        </authorList>
    </citation>
    <scope>NUCLEOTIDE SEQUENCE [LARGE SCALE GENOMIC DNA]</scope>
    <source>
        <strain evidence="1 2">C2</strain>
    </source>
</reference>
<sequence length="121" mass="14648">MTKKPPRPKRTRSKTRTVRARTPNGYIYFYKIYSKLLKNDNPQLLSWQIGRLTGQIWREQLPYNLKNEFIKYAKDEYKIRNFYSTVVPPSSTNIMNFDRSSEEELLELFEKYIQYPPNPPY</sequence>
<evidence type="ECO:0008006" key="3">
    <source>
        <dbReference type="Google" id="ProtNLM"/>
    </source>
</evidence>
<dbReference type="AlphaFoldDB" id="A0A2N1N349"/>
<proteinExistence type="predicted"/>
<reference evidence="1 2" key="2">
    <citation type="submission" date="2017-10" db="EMBL/GenBank/DDBJ databases">
        <title>Extensive intraspecific genome diversity in a model arbuscular mycorrhizal fungus.</title>
        <authorList>
            <person name="Chen E.C.H."/>
            <person name="Morin E."/>
            <person name="Baudet D."/>
            <person name="Noel J."/>
            <person name="Ndikumana S."/>
            <person name="Charron P."/>
            <person name="St-Onge C."/>
            <person name="Giorgi J."/>
            <person name="Grigoriev I.V."/>
            <person name="Roux C."/>
            <person name="Martin F.M."/>
            <person name="Corradi N."/>
        </authorList>
    </citation>
    <scope>NUCLEOTIDE SEQUENCE [LARGE SCALE GENOMIC DNA]</scope>
    <source>
        <strain evidence="1 2">C2</strain>
    </source>
</reference>
<accession>A0A2N1N349</accession>
<dbReference type="Gene3D" id="1.10.30.10">
    <property type="entry name" value="High mobility group box domain"/>
    <property type="match status" value="1"/>
</dbReference>
<gene>
    <name evidence="1" type="ORF">RhiirC2_713490</name>
</gene>
<protein>
    <recommendedName>
        <fullName evidence="3">HMG box domain-containing protein</fullName>
    </recommendedName>
</protein>
<organism evidence="1 2">
    <name type="scientific">Rhizophagus irregularis</name>
    <dbReference type="NCBI Taxonomy" id="588596"/>
    <lineage>
        <taxon>Eukaryota</taxon>
        <taxon>Fungi</taxon>
        <taxon>Fungi incertae sedis</taxon>
        <taxon>Mucoromycota</taxon>
        <taxon>Glomeromycotina</taxon>
        <taxon>Glomeromycetes</taxon>
        <taxon>Glomerales</taxon>
        <taxon>Glomeraceae</taxon>
        <taxon>Rhizophagus</taxon>
    </lineage>
</organism>
<dbReference type="EMBL" id="LLXL01000857">
    <property type="protein sequence ID" value="PKK68296.1"/>
    <property type="molecule type" value="Genomic_DNA"/>
</dbReference>
<name>A0A2N1N349_9GLOM</name>
<dbReference type="OrthoDB" id="427030at2759"/>
<comment type="caution">
    <text evidence="1">The sequence shown here is derived from an EMBL/GenBank/DDBJ whole genome shotgun (WGS) entry which is preliminary data.</text>
</comment>
<dbReference type="InterPro" id="IPR036910">
    <property type="entry name" value="HMG_box_dom_sf"/>
</dbReference>
<evidence type="ECO:0000313" key="1">
    <source>
        <dbReference type="EMBL" id="PKK68296.1"/>
    </source>
</evidence>
<dbReference type="Proteomes" id="UP000233469">
    <property type="component" value="Unassembled WGS sequence"/>
</dbReference>
<dbReference type="SUPFAM" id="SSF47095">
    <property type="entry name" value="HMG-box"/>
    <property type="match status" value="1"/>
</dbReference>
<evidence type="ECO:0000313" key="2">
    <source>
        <dbReference type="Proteomes" id="UP000233469"/>
    </source>
</evidence>